<proteinExistence type="predicted"/>
<gene>
    <name evidence="9" type="ORF">DEJ48_19990</name>
</gene>
<dbReference type="GO" id="GO:0046872">
    <property type="term" value="F:metal ion binding"/>
    <property type="evidence" value="ECO:0007669"/>
    <property type="project" value="UniProtKB-KW"/>
</dbReference>
<keyword evidence="4" id="KW-0479">Metal-binding</keyword>
<dbReference type="EC" id="2.7.7.49" evidence="1"/>
<evidence type="ECO:0000313" key="10">
    <source>
        <dbReference type="Proteomes" id="UP000322927"/>
    </source>
</evidence>
<keyword evidence="5" id="KW-0460">Magnesium</keyword>
<organism evidence="9 10">
    <name type="scientific">Streptomyces venezuelae</name>
    <dbReference type="NCBI Taxonomy" id="54571"/>
    <lineage>
        <taxon>Bacteria</taxon>
        <taxon>Bacillati</taxon>
        <taxon>Actinomycetota</taxon>
        <taxon>Actinomycetes</taxon>
        <taxon>Kitasatosporales</taxon>
        <taxon>Streptomycetaceae</taxon>
        <taxon>Streptomyces</taxon>
    </lineage>
</organism>
<dbReference type="GO" id="GO:0003723">
    <property type="term" value="F:RNA binding"/>
    <property type="evidence" value="ECO:0007669"/>
    <property type="project" value="InterPro"/>
</dbReference>
<dbReference type="Pfam" id="PF00078">
    <property type="entry name" value="RVT_1"/>
    <property type="match status" value="1"/>
</dbReference>
<evidence type="ECO:0000256" key="4">
    <source>
        <dbReference type="ARBA" id="ARBA00022723"/>
    </source>
</evidence>
<dbReference type="Proteomes" id="UP000322927">
    <property type="component" value="Chromosome"/>
</dbReference>
<keyword evidence="2" id="KW-0808">Transferase</keyword>
<dbReference type="InterPro" id="IPR000477">
    <property type="entry name" value="RT_dom"/>
</dbReference>
<protein>
    <recommendedName>
        <fullName evidence="1">RNA-directed DNA polymerase</fullName>
        <ecNumber evidence="1">2.7.7.49</ecNumber>
    </recommendedName>
</protein>
<keyword evidence="3" id="KW-0548">Nucleotidyltransferase</keyword>
<evidence type="ECO:0000256" key="1">
    <source>
        <dbReference type="ARBA" id="ARBA00012493"/>
    </source>
</evidence>
<evidence type="ECO:0000256" key="7">
    <source>
        <dbReference type="ARBA" id="ARBA00048173"/>
    </source>
</evidence>
<dbReference type="InterPro" id="IPR051083">
    <property type="entry name" value="GrpII_Intron_Splice-Mob/Def"/>
</dbReference>
<name>A0A5P2BY17_STRVZ</name>
<keyword evidence="6" id="KW-0695">RNA-directed DNA polymerase</keyword>
<dbReference type="PRINTS" id="PR00866">
    <property type="entry name" value="RNADNAPOLMS"/>
</dbReference>
<sequence length="338" mass="37367">MRCMIVLAWECGPTSFCPITGGAVPYLVDDLAEQAGVSVEILEALSSALPAGAGRLYDQRIYRKKHGGIREVFNPRQPLATISKNLHRSFLHLFSYDPPNHVHGFVRGRSTVSNAGQHLAKPCVLRMDLEDFFPSIGAATIKATLGEQGYEEKAADIAVNLVTIGGKLPIGLSTSPLLSNLAFLSTDRSLAEYAQSEGLSFTRYVDDLTFSGDVTDRHSVDIAQILDDAGWSVNTRKTAFMRRGGPQYVTGLYVGESGGPRIPRQVKRKMRWILHVISKFGYYTYMSEFGGANEVMLRRRLLGWACYIAAVEPDVGYPLLRAFDELVPEPDEDIYDLL</sequence>
<feature type="domain" description="Reverse transcriptase" evidence="8">
    <location>
        <begin position="99"/>
        <end position="242"/>
    </location>
</feature>
<evidence type="ECO:0000259" key="8">
    <source>
        <dbReference type="Pfam" id="PF00078"/>
    </source>
</evidence>
<evidence type="ECO:0000256" key="2">
    <source>
        <dbReference type="ARBA" id="ARBA00022679"/>
    </source>
</evidence>
<dbReference type="PANTHER" id="PTHR34047:SF7">
    <property type="entry name" value="RNA-DIRECTED DNA POLYMERASE"/>
    <property type="match status" value="1"/>
</dbReference>
<comment type="catalytic activity">
    <reaction evidence="7">
        <text>DNA(n) + a 2'-deoxyribonucleoside 5'-triphosphate = DNA(n+1) + diphosphate</text>
        <dbReference type="Rhea" id="RHEA:22508"/>
        <dbReference type="Rhea" id="RHEA-COMP:17339"/>
        <dbReference type="Rhea" id="RHEA-COMP:17340"/>
        <dbReference type="ChEBI" id="CHEBI:33019"/>
        <dbReference type="ChEBI" id="CHEBI:61560"/>
        <dbReference type="ChEBI" id="CHEBI:173112"/>
        <dbReference type="EC" id="2.7.7.49"/>
    </reaction>
</comment>
<reference evidence="9 10" key="1">
    <citation type="submission" date="2018-05" db="EMBL/GenBank/DDBJ databases">
        <title>Streptomyces venezuelae.</title>
        <authorList>
            <person name="Kim W."/>
            <person name="Lee N."/>
            <person name="Cho B.-K."/>
        </authorList>
    </citation>
    <scope>NUCLEOTIDE SEQUENCE [LARGE SCALE GENOMIC DNA]</scope>
    <source>
        <strain evidence="9 10">ATCC 14584</strain>
    </source>
</reference>
<evidence type="ECO:0000256" key="6">
    <source>
        <dbReference type="ARBA" id="ARBA00022918"/>
    </source>
</evidence>
<dbReference type="AlphaFoldDB" id="A0A5P2BY17"/>
<dbReference type="EMBL" id="CP029192">
    <property type="protein sequence ID" value="QES35405.1"/>
    <property type="molecule type" value="Genomic_DNA"/>
</dbReference>
<dbReference type="GO" id="GO:0003964">
    <property type="term" value="F:RNA-directed DNA polymerase activity"/>
    <property type="evidence" value="ECO:0007669"/>
    <property type="project" value="UniProtKB-KW"/>
</dbReference>
<dbReference type="CDD" id="cd03487">
    <property type="entry name" value="RT_Bac_retron_II"/>
    <property type="match status" value="1"/>
</dbReference>
<evidence type="ECO:0000313" key="9">
    <source>
        <dbReference type="EMBL" id="QES35405.1"/>
    </source>
</evidence>
<accession>A0A5P2BY17</accession>
<dbReference type="InterPro" id="IPR000123">
    <property type="entry name" value="Reverse_transcriptase_msDNA"/>
</dbReference>
<evidence type="ECO:0000256" key="3">
    <source>
        <dbReference type="ARBA" id="ARBA00022695"/>
    </source>
</evidence>
<evidence type="ECO:0000256" key="5">
    <source>
        <dbReference type="ARBA" id="ARBA00022842"/>
    </source>
</evidence>
<dbReference type="PANTHER" id="PTHR34047">
    <property type="entry name" value="NUCLEAR INTRON MATURASE 1, MITOCHONDRIAL-RELATED"/>
    <property type="match status" value="1"/>
</dbReference>